<keyword evidence="3" id="KW-0472">Membrane</keyword>
<sequence>MDDKEQLTKNNHLQREAEHLRLVAFCGVTMSTVATLLCVISVPMLYSYLQHIQSVMENEVEFCRSRTGNMWREITRTQYLVKSVGIKRTKRSGVEDSEDDVLHNRDKRQIPACCGCGISSPGPPGPPGLDGIDGRDGAPGKPGRDGPDAVSQPLRVVPQEWCFDCEDGPPGPAGRVGPKGLPGKPGLIGFTPRGGIQGPPGPPGQIGPPGTPGTPGLKGPQGPPGQLIETILEGPPGPSGPTGPPGRPGVPGLPGKPGFVGPPGLPGNDGKTGIPGRPGVPGSPGPAGVDGSTGGCDHCPPPRTAPGY</sequence>
<dbReference type="GO" id="GO:0042302">
    <property type="term" value="F:structural constituent of cuticle"/>
    <property type="evidence" value="ECO:0007669"/>
    <property type="project" value="InterPro"/>
</dbReference>
<feature type="compositionally biased region" description="Pro residues" evidence="2">
    <location>
        <begin position="299"/>
        <end position="308"/>
    </location>
</feature>
<feature type="compositionally biased region" description="Low complexity" evidence="2">
    <location>
        <begin position="214"/>
        <end position="227"/>
    </location>
</feature>
<dbReference type="Proteomes" id="UP000887581">
    <property type="component" value="Unplaced"/>
</dbReference>
<dbReference type="InterPro" id="IPR002486">
    <property type="entry name" value="Col_cuticle_N"/>
</dbReference>
<evidence type="ECO:0000259" key="4">
    <source>
        <dbReference type="SMART" id="SM01088"/>
    </source>
</evidence>
<name>A0A915Q7I3_9BILA</name>
<accession>A0A915Q7I3</accession>
<reference evidence="6" key="1">
    <citation type="submission" date="2022-11" db="UniProtKB">
        <authorList>
            <consortium name="WormBaseParasite"/>
        </authorList>
    </citation>
    <scope>IDENTIFICATION</scope>
</reference>
<protein>
    <submittedName>
        <fullName evidence="6">Nematode cuticle collagen N-terminal domain-containing protein</fullName>
    </submittedName>
</protein>
<dbReference type="InterPro" id="IPR008160">
    <property type="entry name" value="Collagen"/>
</dbReference>
<feature type="region of interest" description="Disordered" evidence="2">
    <location>
        <begin position="166"/>
        <end position="308"/>
    </location>
</feature>
<keyword evidence="3" id="KW-1133">Transmembrane helix</keyword>
<proteinExistence type="predicted"/>
<evidence type="ECO:0000313" key="5">
    <source>
        <dbReference type="Proteomes" id="UP000887581"/>
    </source>
</evidence>
<keyword evidence="1" id="KW-0677">Repeat</keyword>
<evidence type="ECO:0000256" key="2">
    <source>
        <dbReference type="SAM" id="MobiDB-lite"/>
    </source>
</evidence>
<dbReference type="SMART" id="SM01088">
    <property type="entry name" value="Col_cuticle_N"/>
    <property type="match status" value="1"/>
</dbReference>
<feature type="region of interest" description="Disordered" evidence="2">
    <location>
        <begin position="116"/>
        <end position="151"/>
    </location>
</feature>
<evidence type="ECO:0000313" key="6">
    <source>
        <dbReference type="WBParaSite" id="sdigi.contig804.g9792.t1"/>
    </source>
</evidence>
<feature type="compositionally biased region" description="Pro residues" evidence="2">
    <location>
        <begin position="199"/>
        <end position="212"/>
    </location>
</feature>
<feature type="compositionally biased region" description="Pro residues" evidence="2">
    <location>
        <begin position="235"/>
        <end position="248"/>
    </location>
</feature>
<feature type="transmembrane region" description="Helical" evidence="3">
    <location>
        <begin position="20"/>
        <end position="46"/>
    </location>
</feature>
<evidence type="ECO:0000256" key="3">
    <source>
        <dbReference type="SAM" id="Phobius"/>
    </source>
</evidence>
<dbReference type="PANTHER" id="PTHR24637">
    <property type="entry name" value="COLLAGEN"/>
    <property type="match status" value="1"/>
</dbReference>
<keyword evidence="5" id="KW-1185">Reference proteome</keyword>
<dbReference type="AlphaFoldDB" id="A0A915Q7I3"/>
<organism evidence="5 6">
    <name type="scientific">Setaria digitata</name>
    <dbReference type="NCBI Taxonomy" id="48799"/>
    <lineage>
        <taxon>Eukaryota</taxon>
        <taxon>Metazoa</taxon>
        <taxon>Ecdysozoa</taxon>
        <taxon>Nematoda</taxon>
        <taxon>Chromadorea</taxon>
        <taxon>Rhabditida</taxon>
        <taxon>Spirurina</taxon>
        <taxon>Spiruromorpha</taxon>
        <taxon>Filarioidea</taxon>
        <taxon>Setariidae</taxon>
        <taxon>Setaria</taxon>
    </lineage>
</organism>
<dbReference type="PANTHER" id="PTHR24637:SF310">
    <property type="entry name" value="NEMATODE CUTICLE COLLAGEN N-TERMINAL DOMAIN-CONTAINING PROTEIN"/>
    <property type="match status" value="1"/>
</dbReference>
<evidence type="ECO:0000256" key="1">
    <source>
        <dbReference type="ARBA" id="ARBA00022737"/>
    </source>
</evidence>
<dbReference type="Pfam" id="PF01391">
    <property type="entry name" value="Collagen"/>
    <property type="match status" value="2"/>
</dbReference>
<feature type="compositionally biased region" description="Basic and acidic residues" evidence="2">
    <location>
        <begin position="132"/>
        <end position="147"/>
    </location>
</feature>
<dbReference type="WBParaSite" id="sdigi.contig804.g9792.t1">
    <property type="protein sequence ID" value="sdigi.contig804.g9792.t1"/>
    <property type="gene ID" value="sdigi.contig804.g9792"/>
</dbReference>
<dbReference type="Pfam" id="PF01484">
    <property type="entry name" value="Col_cuticle_N"/>
    <property type="match status" value="1"/>
</dbReference>
<keyword evidence="3" id="KW-0812">Transmembrane</keyword>
<feature type="domain" description="Nematode cuticle collagen N-terminal" evidence="4">
    <location>
        <begin position="22"/>
        <end position="74"/>
    </location>
</feature>
<feature type="compositionally biased region" description="Low complexity" evidence="2">
    <location>
        <begin position="178"/>
        <end position="187"/>
    </location>
</feature>